<evidence type="ECO:0000313" key="1">
    <source>
        <dbReference type="Proteomes" id="UP000095286"/>
    </source>
</evidence>
<proteinExistence type="predicted"/>
<protein>
    <submittedName>
        <fullName evidence="2">Nudix hydrolase domain-containing protein</fullName>
    </submittedName>
</protein>
<sequence>MESSISVILNGKTDPYHGITINSSDYEKLVKIWQLEEVVRKSVVVWLERRLRGIWIRVDIKNSEWVPVLAHHGFQFHHAQTDFVMMTRWLPPGEKSMLPRYPFTSIGVGGITVNREGKFLLMKERRGHYLGYKFPGGMADHKEQIAETAVRETFEETGVETVSEGILCFRHSHRTPYPQCSDIYFLVVLKPKDENNITPTPCPSEAAAADWLTIKQIQNLGTKEKHPFIDNMIVQYQKWKKRKGSGIYNVKVEAAYNVREAMMYFCE</sequence>
<accession>A0AC35U1U1</accession>
<evidence type="ECO:0000313" key="2">
    <source>
        <dbReference type="WBParaSite" id="RSKR_0000653400.1"/>
    </source>
</evidence>
<name>A0AC35U1U1_9BILA</name>
<dbReference type="WBParaSite" id="RSKR_0000653400.1">
    <property type="protein sequence ID" value="RSKR_0000653400.1"/>
    <property type="gene ID" value="RSKR_0000653400"/>
</dbReference>
<dbReference type="Proteomes" id="UP000095286">
    <property type="component" value="Unplaced"/>
</dbReference>
<organism evidence="1 2">
    <name type="scientific">Rhabditophanes sp. KR3021</name>
    <dbReference type="NCBI Taxonomy" id="114890"/>
    <lineage>
        <taxon>Eukaryota</taxon>
        <taxon>Metazoa</taxon>
        <taxon>Ecdysozoa</taxon>
        <taxon>Nematoda</taxon>
        <taxon>Chromadorea</taxon>
        <taxon>Rhabditida</taxon>
        <taxon>Tylenchina</taxon>
        <taxon>Panagrolaimomorpha</taxon>
        <taxon>Strongyloidoidea</taxon>
        <taxon>Alloionematidae</taxon>
        <taxon>Rhabditophanes</taxon>
    </lineage>
</organism>
<reference evidence="2" key="1">
    <citation type="submission" date="2016-11" db="UniProtKB">
        <authorList>
            <consortium name="WormBaseParasite"/>
        </authorList>
    </citation>
    <scope>IDENTIFICATION</scope>
    <source>
        <strain evidence="2">KR3021</strain>
    </source>
</reference>